<reference evidence="1" key="1">
    <citation type="submission" date="2014-11" db="EMBL/GenBank/DDBJ databases">
        <authorList>
            <person name="Amaro Gonzalez C."/>
        </authorList>
    </citation>
    <scope>NUCLEOTIDE SEQUENCE</scope>
</reference>
<name>A0A0E9XHF6_ANGAN</name>
<accession>A0A0E9XHF6</accession>
<protein>
    <submittedName>
        <fullName evidence="1">Uncharacterized protein</fullName>
    </submittedName>
</protein>
<sequence>MKVLGDSRPGPFCVECACSPPVCEGFLPQSKDMQMGYF</sequence>
<evidence type="ECO:0000313" key="1">
    <source>
        <dbReference type="EMBL" id="JAI02100.1"/>
    </source>
</evidence>
<organism evidence="1">
    <name type="scientific">Anguilla anguilla</name>
    <name type="common">European freshwater eel</name>
    <name type="synonym">Muraena anguilla</name>
    <dbReference type="NCBI Taxonomy" id="7936"/>
    <lineage>
        <taxon>Eukaryota</taxon>
        <taxon>Metazoa</taxon>
        <taxon>Chordata</taxon>
        <taxon>Craniata</taxon>
        <taxon>Vertebrata</taxon>
        <taxon>Euteleostomi</taxon>
        <taxon>Actinopterygii</taxon>
        <taxon>Neopterygii</taxon>
        <taxon>Teleostei</taxon>
        <taxon>Anguilliformes</taxon>
        <taxon>Anguillidae</taxon>
        <taxon>Anguilla</taxon>
    </lineage>
</organism>
<dbReference type="AlphaFoldDB" id="A0A0E9XHF6"/>
<proteinExistence type="predicted"/>
<dbReference type="EMBL" id="GBXM01006478">
    <property type="protein sequence ID" value="JAI02100.1"/>
    <property type="molecule type" value="Transcribed_RNA"/>
</dbReference>
<reference evidence="1" key="2">
    <citation type="journal article" date="2015" name="Fish Shellfish Immunol.">
        <title>Early steps in the European eel (Anguilla anguilla)-Vibrio vulnificus interaction in the gills: Role of the RtxA13 toxin.</title>
        <authorList>
            <person name="Callol A."/>
            <person name="Pajuelo D."/>
            <person name="Ebbesson L."/>
            <person name="Teles M."/>
            <person name="MacKenzie S."/>
            <person name="Amaro C."/>
        </authorList>
    </citation>
    <scope>NUCLEOTIDE SEQUENCE</scope>
</reference>